<reference evidence="1" key="2">
    <citation type="journal article" date="2019" name="Mol. Phylogenet. Evol.">
        <title>Reassessment of the classification of bryopsidales (chlorophyta) based on chloroplast phylogenomic analyses.</title>
        <authorList>
            <person name="Cremen M.C."/>
            <person name="Leliaert F."/>
            <person name="West J."/>
            <person name="Lam D.W."/>
            <person name="Shimada S."/>
            <person name="Lopez-Bautista J.M."/>
            <person name="Verbruggen H."/>
        </authorList>
    </citation>
    <scope>NUCLEOTIDE SEQUENCE</scope>
</reference>
<geneLocation type="chloroplast" evidence="1"/>
<accession>A0A386AZB4</accession>
<dbReference type="GO" id="GO:0005840">
    <property type="term" value="C:ribosome"/>
    <property type="evidence" value="ECO:0007669"/>
    <property type="project" value="UniProtKB-KW"/>
</dbReference>
<reference evidence="1" key="1">
    <citation type="submission" date="2018-07" db="EMBL/GenBank/DDBJ databases">
        <authorList>
            <person name="Quirk P.G."/>
            <person name="Krulwich T.A."/>
        </authorList>
    </citation>
    <scope>NUCLEOTIDE SEQUENCE</scope>
</reference>
<dbReference type="AlphaFoldDB" id="A0A386AZB4"/>
<keyword evidence="1" id="KW-0689">Ribosomal protein</keyword>
<proteinExistence type="predicted"/>
<protein>
    <submittedName>
        <fullName evidence="1">Ribosomal protein L32</fullName>
    </submittedName>
</protein>
<keyword evidence="1" id="KW-0150">Chloroplast</keyword>
<sequence length="34" mass="4068">MAVPKKRRSKRKSNKIVWKKKALKTVVNLKKFLD</sequence>
<keyword evidence="1" id="KW-0934">Plastid</keyword>
<organism evidence="1">
    <name type="scientific">Boodleopsis sp. FL1161</name>
    <dbReference type="NCBI Taxonomy" id="2364084"/>
    <lineage>
        <taxon>Eukaryota</taxon>
        <taxon>Viridiplantae</taxon>
        <taxon>Chlorophyta</taxon>
        <taxon>core chlorophytes</taxon>
        <taxon>Ulvophyceae</taxon>
        <taxon>TCBD clade</taxon>
        <taxon>Bryopsidales</taxon>
        <taxon>Halimedineae</taxon>
        <taxon>Halimedaceae</taxon>
        <taxon>Rhipileae</taxon>
        <taxon>Boodleopsis</taxon>
    </lineage>
</organism>
<gene>
    <name evidence="1" type="primary">rpl32</name>
</gene>
<dbReference type="EMBL" id="MH591102">
    <property type="protein sequence ID" value="AYC64790.1"/>
    <property type="molecule type" value="Genomic_DNA"/>
</dbReference>
<evidence type="ECO:0000313" key="1">
    <source>
        <dbReference type="EMBL" id="AYC64790.1"/>
    </source>
</evidence>
<name>A0A386AZB4_9CHLO</name>
<keyword evidence="1" id="KW-0687">Ribonucleoprotein</keyword>